<dbReference type="PANTHER" id="PTHR47960">
    <property type="entry name" value="DEAD-BOX ATP-DEPENDENT RNA HELICASE 50"/>
    <property type="match status" value="1"/>
</dbReference>
<dbReference type="InterPro" id="IPR001650">
    <property type="entry name" value="Helicase_C-like"/>
</dbReference>
<dbReference type="InterPro" id="IPR014001">
    <property type="entry name" value="Helicase_ATP-bd"/>
</dbReference>
<evidence type="ECO:0000256" key="7">
    <source>
        <dbReference type="ARBA" id="ARBA00047984"/>
    </source>
</evidence>
<evidence type="ECO:0000256" key="6">
    <source>
        <dbReference type="ARBA" id="ARBA00022884"/>
    </source>
</evidence>
<dbReference type="PROSITE" id="PS51192">
    <property type="entry name" value="HELICASE_ATP_BIND_1"/>
    <property type="match status" value="1"/>
</dbReference>
<feature type="domain" description="Helicase C-terminal" evidence="10">
    <location>
        <begin position="455"/>
        <end position="627"/>
    </location>
</feature>
<comment type="caution">
    <text evidence="11">The sequence shown here is derived from an EMBL/GenBank/DDBJ whole genome shotgun (WGS) entry which is preliminary data.</text>
</comment>
<keyword evidence="6" id="KW-0694">RNA-binding</keyword>
<feature type="compositionally biased region" description="Basic and acidic residues" evidence="8">
    <location>
        <begin position="229"/>
        <end position="250"/>
    </location>
</feature>
<evidence type="ECO:0000256" key="8">
    <source>
        <dbReference type="SAM" id="MobiDB-lite"/>
    </source>
</evidence>
<gene>
    <name evidence="11" type="ORF">GQ26_0151220</name>
</gene>
<keyword evidence="5" id="KW-0067">ATP-binding</keyword>
<dbReference type="InterPro" id="IPR011545">
    <property type="entry name" value="DEAD/DEAH_box_helicase_dom"/>
</dbReference>
<proteinExistence type="predicted"/>
<dbReference type="SMART" id="SM00487">
    <property type="entry name" value="DEXDc"/>
    <property type="match status" value="1"/>
</dbReference>
<evidence type="ECO:0000256" key="3">
    <source>
        <dbReference type="ARBA" id="ARBA00022801"/>
    </source>
</evidence>
<dbReference type="eggNOG" id="KOG0335">
    <property type="taxonomic scope" value="Eukaryota"/>
</dbReference>
<accession>A0A093VBN8</accession>
<comment type="catalytic activity">
    <reaction evidence="7">
        <text>ATP + H2O = ADP + phosphate + H(+)</text>
        <dbReference type="Rhea" id="RHEA:13065"/>
        <dbReference type="ChEBI" id="CHEBI:15377"/>
        <dbReference type="ChEBI" id="CHEBI:15378"/>
        <dbReference type="ChEBI" id="CHEBI:30616"/>
        <dbReference type="ChEBI" id="CHEBI:43474"/>
        <dbReference type="ChEBI" id="CHEBI:456216"/>
        <dbReference type="EC" id="3.6.4.13"/>
    </reaction>
</comment>
<evidence type="ECO:0000256" key="4">
    <source>
        <dbReference type="ARBA" id="ARBA00022806"/>
    </source>
</evidence>
<feature type="compositionally biased region" description="Basic and acidic residues" evidence="8">
    <location>
        <begin position="54"/>
        <end position="68"/>
    </location>
</feature>
<dbReference type="SMART" id="SM00490">
    <property type="entry name" value="HELICc"/>
    <property type="match status" value="1"/>
</dbReference>
<dbReference type="GO" id="GO:0016787">
    <property type="term" value="F:hydrolase activity"/>
    <property type="evidence" value="ECO:0007669"/>
    <property type="project" value="UniProtKB-KW"/>
</dbReference>
<dbReference type="GO" id="GO:0005524">
    <property type="term" value="F:ATP binding"/>
    <property type="evidence" value="ECO:0007669"/>
    <property type="project" value="UniProtKB-KW"/>
</dbReference>
<evidence type="ECO:0000259" key="9">
    <source>
        <dbReference type="PROSITE" id="PS51192"/>
    </source>
</evidence>
<name>A0A093VBN8_TALMA</name>
<dbReference type="GO" id="GO:0003724">
    <property type="term" value="F:RNA helicase activity"/>
    <property type="evidence" value="ECO:0007669"/>
    <property type="project" value="UniProtKB-EC"/>
</dbReference>
<dbReference type="Pfam" id="PF00271">
    <property type="entry name" value="Helicase_C"/>
    <property type="match status" value="1"/>
</dbReference>
<dbReference type="PROSITE" id="PS51194">
    <property type="entry name" value="HELICASE_CTER"/>
    <property type="match status" value="1"/>
</dbReference>
<dbReference type="HOGENOM" id="CLU_003041_18_0_1"/>
<dbReference type="InterPro" id="IPR027417">
    <property type="entry name" value="P-loop_NTPase"/>
</dbReference>
<keyword evidence="2" id="KW-0547">Nucleotide-binding</keyword>
<feature type="region of interest" description="Disordered" evidence="8">
    <location>
        <begin position="42"/>
        <end position="115"/>
    </location>
</feature>
<evidence type="ECO:0000259" key="10">
    <source>
        <dbReference type="PROSITE" id="PS51194"/>
    </source>
</evidence>
<feature type="region of interest" description="Disordered" evidence="8">
    <location>
        <begin position="229"/>
        <end position="259"/>
    </location>
</feature>
<dbReference type="GO" id="GO:0003723">
    <property type="term" value="F:RNA binding"/>
    <property type="evidence" value="ECO:0007669"/>
    <property type="project" value="UniProtKB-KW"/>
</dbReference>
<dbReference type="AlphaFoldDB" id="A0A093VBN8"/>
<keyword evidence="3" id="KW-0378">Hydrolase</keyword>
<dbReference type="EMBL" id="JPOX01000015">
    <property type="protein sequence ID" value="KFX47404.1"/>
    <property type="molecule type" value="Genomic_DNA"/>
</dbReference>
<dbReference type="CDD" id="cd18787">
    <property type="entry name" value="SF2_C_DEAD"/>
    <property type="match status" value="1"/>
</dbReference>
<keyword evidence="4 11" id="KW-0347">Helicase</keyword>
<evidence type="ECO:0000256" key="1">
    <source>
        <dbReference type="ARBA" id="ARBA00012552"/>
    </source>
</evidence>
<evidence type="ECO:0000256" key="2">
    <source>
        <dbReference type="ARBA" id="ARBA00022741"/>
    </source>
</evidence>
<dbReference type="Pfam" id="PF00270">
    <property type="entry name" value="DEAD"/>
    <property type="match status" value="1"/>
</dbReference>
<feature type="compositionally biased region" description="Basic and acidic residues" evidence="8">
    <location>
        <begin position="81"/>
        <end position="114"/>
    </location>
</feature>
<evidence type="ECO:0000256" key="5">
    <source>
        <dbReference type="ARBA" id="ARBA00022840"/>
    </source>
</evidence>
<evidence type="ECO:0000313" key="11">
    <source>
        <dbReference type="EMBL" id="KFX47404.1"/>
    </source>
</evidence>
<dbReference type="EC" id="3.6.4.13" evidence="1"/>
<reference evidence="11" key="1">
    <citation type="journal article" date="2014" name="PLoS Genet.">
        <title>Signature Gene Expression Reveals Novel Clues to the Molecular Mechanisms of Dimorphic Transition in Penicillium marneffei.</title>
        <authorList>
            <person name="Yang E."/>
            <person name="Wang G."/>
            <person name="Cai J."/>
            <person name="Woo P.C."/>
            <person name="Lau S.K."/>
            <person name="Yuen K.-Y."/>
            <person name="Chow W.-N."/>
            <person name="Lin X."/>
        </authorList>
    </citation>
    <scope>NUCLEOTIDE SEQUENCE [LARGE SCALE GENOMIC DNA]</scope>
    <source>
        <strain evidence="11">PM1</strain>
    </source>
</reference>
<protein>
    <recommendedName>
        <fullName evidence="1">RNA helicase</fullName>
        <ecNumber evidence="1">3.6.4.13</ecNumber>
    </recommendedName>
</protein>
<dbReference type="SUPFAM" id="SSF52540">
    <property type="entry name" value="P-loop containing nucleoside triphosphate hydrolases"/>
    <property type="match status" value="1"/>
</dbReference>
<feature type="domain" description="Helicase ATP-binding" evidence="9">
    <location>
        <begin position="186"/>
        <end position="401"/>
    </location>
</feature>
<dbReference type="Gene3D" id="3.40.50.300">
    <property type="entry name" value="P-loop containing nucleotide triphosphate hydrolases"/>
    <property type="match status" value="2"/>
</dbReference>
<organism evidence="11">
    <name type="scientific">Talaromyces marneffei PM1</name>
    <dbReference type="NCBI Taxonomy" id="1077442"/>
    <lineage>
        <taxon>Eukaryota</taxon>
        <taxon>Fungi</taxon>
        <taxon>Dikarya</taxon>
        <taxon>Ascomycota</taxon>
        <taxon>Pezizomycotina</taxon>
        <taxon>Eurotiomycetes</taxon>
        <taxon>Eurotiomycetidae</taxon>
        <taxon>Eurotiales</taxon>
        <taxon>Trichocomaceae</taxon>
        <taxon>Talaromyces</taxon>
        <taxon>Talaromyces sect. Talaromyces</taxon>
    </lineage>
</organism>
<sequence length="627" mass="70566">MSVGSMSWHGRTILRPALPVLRASYTPWLVSTRWASSGRLRHKPTRMALSPNVARDDLKKRGRARSERGPWSNLNQTTPRLRGDAKARSDAAIKRSSRGRDGEEGEKKKKEESPLYKALKMQTTLSPLSYGLRNVIKERIASIMNFDQFKLLPVVQDSILTQALPDLVDVTPTPIQSKPTKKKKASELQYNYEQFLLAAETGSGKTLAYLVPIIDNIKRTEMAEKIEEEKQLAEKAKESEKRAKERHNELEPPELSENLTTSAGRPRAIILLPTSELVAQVGAKVKAFSHTVKFRSGHIASSDTPRKIRSVVFNPSGIDVLVSTPHLLASIAKTDPYVLSRVQHIVVDEADSLLDRSFGSITTEIIDKASGSLKQLVLCSATIPRSLDTFLRKRYPDIRRLATPNLHAIPRRVQLGVVDIDKEPFHGNRSLACADIIWSIAKSGEAESMGEYNPFMEKEVRKIIVFVNEREEAEEVAQFLQTKGIDAIPFSRDSSKRSQEIVEEFTTPRRPPTTEEIMEMQKMRRIQKSSVPFVLSDEEKEIGVMKRLPNTKVMVTTDLGSRGIDTLPVRTVILYHVPHTTIDFIHRLGRVGRMGKRGRGIVLVGKKDRKDVVREVREAMFRGQALI</sequence>